<feature type="region of interest" description="Disordered" evidence="1">
    <location>
        <begin position="47"/>
        <end position="71"/>
    </location>
</feature>
<reference evidence="2 3" key="1">
    <citation type="submission" date="2019-05" db="EMBL/GenBank/DDBJ databases">
        <title>Another draft genome of Portunus trituberculatus and its Hox gene families provides insights of decapod evolution.</title>
        <authorList>
            <person name="Jeong J.-H."/>
            <person name="Song I."/>
            <person name="Kim S."/>
            <person name="Choi T."/>
            <person name="Kim D."/>
            <person name="Ryu S."/>
            <person name="Kim W."/>
        </authorList>
    </citation>
    <scope>NUCLEOTIDE SEQUENCE [LARGE SCALE GENOMIC DNA]</scope>
    <source>
        <tissue evidence="2">Muscle</tissue>
    </source>
</reference>
<evidence type="ECO:0000313" key="2">
    <source>
        <dbReference type="EMBL" id="MPC76081.1"/>
    </source>
</evidence>
<sequence>MAEWMDGSEVGSRAILTLYTLIGDTTSPGPWVSGGTRFGGDARLRVRLGGSRETDKSPSSTSSPSGPPHLS</sequence>
<keyword evidence="3" id="KW-1185">Reference proteome</keyword>
<protein>
    <submittedName>
        <fullName evidence="2">Uncharacterized protein</fullName>
    </submittedName>
</protein>
<accession>A0A5B7HSU4</accession>
<proteinExistence type="predicted"/>
<evidence type="ECO:0000313" key="3">
    <source>
        <dbReference type="Proteomes" id="UP000324222"/>
    </source>
</evidence>
<comment type="caution">
    <text evidence="2">The sequence shown here is derived from an EMBL/GenBank/DDBJ whole genome shotgun (WGS) entry which is preliminary data.</text>
</comment>
<gene>
    <name evidence="2" type="ORF">E2C01_070485</name>
</gene>
<dbReference type="Proteomes" id="UP000324222">
    <property type="component" value="Unassembled WGS sequence"/>
</dbReference>
<dbReference type="EMBL" id="VSRR010042551">
    <property type="protein sequence ID" value="MPC76081.1"/>
    <property type="molecule type" value="Genomic_DNA"/>
</dbReference>
<dbReference type="AlphaFoldDB" id="A0A5B7HSU4"/>
<name>A0A5B7HSU4_PORTR</name>
<evidence type="ECO:0000256" key="1">
    <source>
        <dbReference type="SAM" id="MobiDB-lite"/>
    </source>
</evidence>
<organism evidence="2 3">
    <name type="scientific">Portunus trituberculatus</name>
    <name type="common">Swimming crab</name>
    <name type="synonym">Neptunus trituberculatus</name>
    <dbReference type="NCBI Taxonomy" id="210409"/>
    <lineage>
        <taxon>Eukaryota</taxon>
        <taxon>Metazoa</taxon>
        <taxon>Ecdysozoa</taxon>
        <taxon>Arthropoda</taxon>
        <taxon>Crustacea</taxon>
        <taxon>Multicrustacea</taxon>
        <taxon>Malacostraca</taxon>
        <taxon>Eumalacostraca</taxon>
        <taxon>Eucarida</taxon>
        <taxon>Decapoda</taxon>
        <taxon>Pleocyemata</taxon>
        <taxon>Brachyura</taxon>
        <taxon>Eubrachyura</taxon>
        <taxon>Portunoidea</taxon>
        <taxon>Portunidae</taxon>
        <taxon>Portuninae</taxon>
        <taxon>Portunus</taxon>
    </lineage>
</organism>
<feature type="compositionally biased region" description="Basic and acidic residues" evidence="1">
    <location>
        <begin position="47"/>
        <end position="56"/>
    </location>
</feature>